<dbReference type="RefSeq" id="WP_115570546.1">
    <property type="nucleotide sequence ID" value="NZ_NXLT01000001.1"/>
</dbReference>
<dbReference type="PANTHER" id="PTHR46112">
    <property type="entry name" value="AMINOPEPTIDASE"/>
    <property type="match status" value="1"/>
</dbReference>
<dbReference type="CDD" id="cd01092">
    <property type="entry name" value="APP-like"/>
    <property type="match status" value="1"/>
</dbReference>
<evidence type="ECO:0000313" key="9">
    <source>
        <dbReference type="Proteomes" id="UP000256514"/>
    </source>
</evidence>
<dbReference type="PROSITE" id="PS00491">
    <property type="entry name" value="PROLINE_PEPTIDASE"/>
    <property type="match status" value="1"/>
</dbReference>
<dbReference type="Gene3D" id="3.40.350.10">
    <property type="entry name" value="Creatinase/prolidase N-terminal domain"/>
    <property type="match status" value="1"/>
</dbReference>
<keyword evidence="1" id="KW-0645">Protease</keyword>
<feature type="domain" description="Peptidase M24" evidence="6">
    <location>
        <begin position="128"/>
        <end position="346"/>
    </location>
</feature>
<proteinExistence type="inferred from homology"/>
<accession>A0A3D8ITH7</accession>
<evidence type="ECO:0000256" key="1">
    <source>
        <dbReference type="ARBA" id="ARBA00022670"/>
    </source>
</evidence>
<organism evidence="8 9">
    <name type="scientific">Helicobacter equorum</name>
    <dbReference type="NCBI Taxonomy" id="361872"/>
    <lineage>
        <taxon>Bacteria</taxon>
        <taxon>Pseudomonadati</taxon>
        <taxon>Campylobacterota</taxon>
        <taxon>Epsilonproteobacteria</taxon>
        <taxon>Campylobacterales</taxon>
        <taxon>Helicobacteraceae</taxon>
        <taxon>Helicobacter</taxon>
    </lineage>
</organism>
<evidence type="ECO:0000256" key="4">
    <source>
        <dbReference type="ARBA" id="ARBA00023049"/>
    </source>
</evidence>
<dbReference type="Pfam" id="PF00557">
    <property type="entry name" value="Peptidase_M24"/>
    <property type="match status" value="1"/>
</dbReference>
<keyword evidence="4" id="KW-0482">Metalloprotease</keyword>
<dbReference type="GO" id="GO:0046872">
    <property type="term" value="F:metal ion binding"/>
    <property type="evidence" value="ECO:0007669"/>
    <property type="project" value="UniProtKB-KW"/>
</dbReference>
<dbReference type="InterPro" id="IPR000994">
    <property type="entry name" value="Pept_M24"/>
</dbReference>
<comment type="caution">
    <text evidence="8">The sequence shown here is derived from an EMBL/GenBank/DDBJ whole genome shotgun (WGS) entry which is preliminary data.</text>
</comment>
<feature type="domain" description="Creatinase N-terminal" evidence="7">
    <location>
        <begin position="10"/>
        <end position="120"/>
    </location>
</feature>
<dbReference type="GO" id="GO:0008237">
    <property type="term" value="F:metallopeptidase activity"/>
    <property type="evidence" value="ECO:0007669"/>
    <property type="project" value="UniProtKB-KW"/>
</dbReference>
<evidence type="ECO:0000259" key="6">
    <source>
        <dbReference type="Pfam" id="PF00557"/>
    </source>
</evidence>
<protein>
    <submittedName>
        <fullName evidence="8">X-Pro aminopeptidase</fullName>
    </submittedName>
</protein>
<dbReference type="InterPro" id="IPR029149">
    <property type="entry name" value="Creatin/AminoP/Spt16_N"/>
</dbReference>
<dbReference type="SUPFAM" id="SSF55920">
    <property type="entry name" value="Creatinase/aminopeptidase"/>
    <property type="match status" value="1"/>
</dbReference>
<dbReference type="InterPro" id="IPR001131">
    <property type="entry name" value="Peptidase_M24B_aminopep-P_CS"/>
</dbReference>
<dbReference type="PANTHER" id="PTHR46112:SF3">
    <property type="entry name" value="AMINOPEPTIDASE YPDF"/>
    <property type="match status" value="1"/>
</dbReference>
<keyword evidence="9" id="KW-1185">Reference proteome</keyword>
<dbReference type="GO" id="GO:0004177">
    <property type="term" value="F:aminopeptidase activity"/>
    <property type="evidence" value="ECO:0007669"/>
    <property type="project" value="UniProtKB-KW"/>
</dbReference>
<sequence>MPFDTSLPYIVRDENAQYYECGFSCDNAIVLHIQDQCFFITDSRYTLEAKQNVYKHVEVLESSDLLDTLATLLAMQRVKKLTFNPNELSVGFYQTLLSHTQRHKCELLAAPNFHQKLRIIKSDSQIALIQKSQKLNKQAFKEFARFVRKAIQKGKILSERDLHFYATMFLSHKGVYDLSFNPIVGLNATGAKPHALPSEKNLCKNNDLLLFDAGIKYQRYCSDRTRTANVCADMSFGKSQKFASKKQQKIYDIVLKAQERAISKARSGMRGCEIDALARDVIESSGYGKYFVHSTGHGVGLDIHELPHISAKSEEIIQDGMVFSIEPGIYLGDEFGVRIEDLVVMKNGRAEVL</sequence>
<dbReference type="Proteomes" id="UP000256514">
    <property type="component" value="Unassembled WGS sequence"/>
</dbReference>
<dbReference type="GO" id="GO:0006508">
    <property type="term" value="P:proteolysis"/>
    <property type="evidence" value="ECO:0007669"/>
    <property type="project" value="UniProtKB-KW"/>
</dbReference>
<reference evidence="8 9" key="1">
    <citation type="submission" date="2018-04" db="EMBL/GenBank/DDBJ databases">
        <title>Novel Campyloabacter and Helicobacter Species and Strains.</title>
        <authorList>
            <person name="Mannion A.J."/>
            <person name="Shen Z."/>
            <person name="Fox J.G."/>
        </authorList>
    </citation>
    <scope>NUCLEOTIDE SEQUENCE [LARGE SCALE GENOMIC DNA]</scope>
    <source>
        <strain evidence="8 9">MIT 12-6600</strain>
    </source>
</reference>
<dbReference type="Gene3D" id="3.90.230.10">
    <property type="entry name" value="Creatinase/methionine aminopeptidase superfamily"/>
    <property type="match status" value="1"/>
</dbReference>
<keyword evidence="8" id="KW-0031">Aminopeptidase</keyword>
<comment type="similarity">
    <text evidence="5">Belongs to the peptidase M24B family.</text>
</comment>
<evidence type="ECO:0000313" key="8">
    <source>
        <dbReference type="EMBL" id="RDU68607.1"/>
    </source>
</evidence>
<keyword evidence="2 5" id="KW-0479">Metal-binding</keyword>
<gene>
    <name evidence="8" type="ORF">CQA54_00470</name>
</gene>
<dbReference type="AlphaFoldDB" id="A0A3D8ITH7"/>
<dbReference type="OrthoDB" id="9806388at2"/>
<dbReference type="EMBL" id="NXLT01000001">
    <property type="protein sequence ID" value="RDU68607.1"/>
    <property type="molecule type" value="Genomic_DNA"/>
</dbReference>
<name>A0A3D8ITH7_9HELI</name>
<keyword evidence="3" id="KW-0378">Hydrolase</keyword>
<dbReference type="InterPro" id="IPR036005">
    <property type="entry name" value="Creatinase/aminopeptidase-like"/>
</dbReference>
<evidence type="ECO:0000256" key="2">
    <source>
        <dbReference type="ARBA" id="ARBA00022723"/>
    </source>
</evidence>
<dbReference type="Pfam" id="PF01321">
    <property type="entry name" value="Creatinase_N"/>
    <property type="match status" value="1"/>
</dbReference>
<evidence type="ECO:0000256" key="5">
    <source>
        <dbReference type="RuleBase" id="RU000590"/>
    </source>
</evidence>
<evidence type="ECO:0000259" key="7">
    <source>
        <dbReference type="Pfam" id="PF01321"/>
    </source>
</evidence>
<dbReference type="InterPro" id="IPR050659">
    <property type="entry name" value="Peptidase_M24B"/>
</dbReference>
<evidence type="ECO:0000256" key="3">
    <source>
        <dbReference type="ARBA" id="ARBA00022801"/>
    </source>
</evidence>
<dbReference type="InterPro" id="IPR000587">
    <property type="entry name" value="Creatinase_N"/>
</dbReference>